<name>A0AAD4DXN7_9AGAM</name>
<accession>A0AAD4DXN7</accession>
<dbReference type="Proteomes" id="UP001195769">
    <property type="component" value="Unassembled WGS sequence"/>
</dbReference>
<keyword evidence="3" id="KW-1185">Reference proteome</keyword>
<feature type="region of interest" description="Disordered" evidence="1">
    <location>
        <begin position="1"/>
        <end position="20"/>
    </location>
</feature>
<reference evidence="2" key="1">
    <citation type="journal article" date="2020" name="New Phytol.">
        <title>Comparative genomics reveals dynamic genome evolution in host specialist ectomycorrhizal fungi.</title>
        <authorList>
            <person name="Lofgren L.A."/>
            <person name="Nguyen N.H."/>
            <person name="Vilgalys R."/>
            <person name="Ruytinx J."/>
            <person name="Liao H.L."/>
            <person name="Branco S."/>
            <person name="Kuo A."/>
            <person name="LaButti K."/>
            <person name="Lipzen A."/>
            <person name="Andreopoulos W."/>
            <person name="Pangilinan J."/>
            <person name="Riley R."/>
            <person name="Hundley H."/>
            <person name="Na H."/>
            <person name="Barry K."/>
            <person name="Grigoriev I.V."/>
            <person name="Stajich J.E."/>
            <person name="Kennedy P.G."/>
        </authorList>
    </citation>
    <scope>NUCLEOTIDE SEQUENCE</scope>
    <source>
        <strain evidence="2">FC203</strain>
    </source>
</reference>
<comment type="caution">
    <text evidence="2">The sequence shown here is derived from an EMBL/GenBank/DDBJ whole genome shotgun (WGS) entry which is preliminary data.</text>
</comment>
<protein>
    <submittedName>
        <fullName evidence="2">Uncharacterized protein</fullName>
    </submittedName>
</protein>
<feature type="compositionally biased region" description="Polar residues" evidence="1">
    <location>
        <begin position="35"/>
        <end position="50"/>
    </location>
</feature>
<evidence type="ECO:0000256" key="1">
    <source>
        <dbReference type="SAM" id="MobiDB-lite"/>
    </source>
</evidence>
<proteinExistence type="predicted"/>
<sequence>MSTPPQPSHSKSKAVQNGSGQRILTVNILTLSGSQRGLSRGRTVTTTAARSDTVYDEPCTSSQQDAGQSTGNKKVSECNTQSRDDNSQASTSKLPPLHEIQLALAEDLTGQIFGGINDYVASGAFANVYRCEWRKPSGPVKVWPVDSAGVTC</sequence>
<dbReference type="AlphaFoldDB" id="A0AAD4DXN7"/>
<feature type="compositionally biased region" description="Polar residues" evidence="1">
    <location>
        <begin position="59"/>
        <end position="93"/>
    </location>
</feature>
<organism evidence="2 3">
    <name type="scientific">Suillus fuscotomentosus</name>
    <dbReference type="NCBI Taxonomy" id="1912939"/>
    <lineage>
        <taxon>Eukaryota</taxon>
        <taxon>Fungi</taxon>
        <taxon>Dikarya</taxon>
        <taxon>Basidiomycota</taxon>
        <taxon>Agaricomycotina</taxon>
        <taxon>Agaricomycetes</taxon>
        <taxon>Agaricomycetidae</taxon>
        <taxon>Boletales</taxon>
        <taxon>Suillineae</taxon>
        <taxon>Suillaceae</taxon>
        <taxon>Suillus</taxon>
    </lineage>
</organism>
<evidence type="ECO:0000313" key="2">
    <source>
        <dbReference type="EMBL" id="KAG1896016.1"/>
    </source>
</evidence>
<dbReference type="GeneID" id="64656970"/>
<feature type="region of interest" description="Disordered" evidence="1">
    <location>
        <begin position="35"/>
        <end position="94"/>
    </location>
</feature>
<dbReference type="EMBL" id="JABBWK010000059">
    <property type="protein sequence ID" value="KAG1896016.1"/>
    <property type="molecule type" value="Genomic_DNA"/>
</dbReference>
<dbReference type="RefSeq" id="XP_041221592.1">
    <property type="nucleotide sequence ID" value="XM_041362672.1"/>
</dbReference>
<gene>
    <name evidence="2" type="ORF">F5891DRAFT_1055706</name>
</gene>
<evidence type="ECO:0000313" key="3">
    <source>
        <dbReference type="Proteomes" id="UP001195769"/>
    </source>
</evidence>